<keyword evidence="2" id="KW-1185">Reference proteome</keyword>
<dbReference type="EMBL" id="MBTA01000012">
    <property type="protein sequence ID" value="RKD17064.1"/>
    <property type="molecule type" value="Genomic_DNA"/>
</dbReference>
<comment type="caution">
    <text evidence="1">The sequence shown here is derived from an EMBL/GenBank/DDBJ whole genome shotgun (WGS) entry which is preliminary data.</text>
</comment>
<gene>
    <name evidence="1" type="ORF">BCY91_02645</name>
</gene>
<dbReference type="AlphaFoldDB" id="A0A419S6X1"/>
<dbReference type="Proteomes" id="UP000283433">
    <property type="component" value="Unassembled WGS sequence"/>
</dbReference>
<reference evidence="1 2" key="1">
    <citation type="submission" date="2016-07" db="EMBL/GenBank/DDBJ databases">
        <title>Genome of Pelobium manganitolerans.</title>
        <authorList>
            <person name="Wu S."/>
            <person name="Wang G."/>
        </authorList>
    </citation>
    <scope>NUCLEOTIDE SEQUENCE [LARGE SCALE GENOMIC DNA]</scope>
    <source>
        <strain evidence="1 2">YS-25</strain>
    </source>
</reference>
<evidence type="ECO:0000313" key="1">
    <source>
        <dbReference type="EMBL" id="RKD17064.1"/>
    </source>
</evidence>
<evidence type="ECO:0000313" key="2">
    <source>
        <dbReference type="Proteomes" id="UP000283433"/>
    </source>
</evidence>
<name>A0A419S6X1_9SPHI</name>
<accession>A0A419S6X1</accession>
<proteinExistence type="predicted"/>
<organism evidence="1 2">
    <name type="scientific">Pelobium manganitolerans</name>
    <dbReference type="NCBI Taxonomy" id="1842495"/>
    <lineage>
        <taxon>Bacteria</taxon>
        <taxon>Pseudomonadati</taxon>
        <taxon>Bacteroidota</taxon>
        <taxon>Sphingobacteriia</taxon>
        <taxon>Sphingobacteriales</taxon>
        <taxon>Sphingobacteriaceae</taxon>
        <taxon>Pelobium</taxon>
    </lineage>
</organism>
<sequence length="87" mass="9787">MLLSQNFFTSSRGIRNLTSKSEYRIWNLFVRCFTIVQHDASINIIALEEPQTDSLKGYLGKADLYEGRKMAADQLLPSSVDAGFLGK</sequence>
<protein>
    <submittedName>
        <fullName evidence="1">Uncharacterized protein</fullName>
    </submittedName>
</protein>